<evidence type="ECO:0000256" key="1">
    <source>
        <dbReference type="ARBA" id="ARBA00004442"/>
    </source>
</evidence>
<dbReference type="InterPro" id="IPR050330">
    <property type="entry name" value="Bact_OuterMem_StrucFunc"/>
</dbReference>
<keyword evidence="7 10" id="KW-0449">Lipoprotein</keyword>
<feature type="domain" description="OmpA-like" evidence="9">
    <location>
        <begin position="54"/>
        <end position="171"/>
    </location>
</feature>
<proteinExistence type="inferred from homology"/>
<dbReference type="NCBIfam" id="TIGR02802">
    <property type="entry name" value="Pal_lipo"/>
    <property type="match status" value="1"/>
</dbReference>
<dbReference type="PROSITE" id="PS01068">
    <property type="entry name" value="OMPA_1"/>
    <property type="match status" value="1"/>
</dbReference>
<keyword evidence="5" id="KW-0564">Palmitate</keyword>
<evidence type="ECO:0000256" key="3">
    <source>
        <dbReference type="ARBA" id="ARBA00022729"/>
    </source>
</evidence>
<dbReference type="PANTHER" id="PTHR30329">
    <property type="entry name" value="STATOR ELEMENT OF FLAGELLAR MOTOR COMPLEX"/>
    <property type="match status" value="1"/>
</dbReference>
<dbReference type="InterPro" id="IPR036737">
    <property type="entry name" value="OmpA-like_sf"/>
</dbReference>
<evidence type="ECO:0000259" key="9">
    <source>
        <dbReference type="PROSITE" id="PS51123"/>
    </source>
</evidence>
<dbReference type="InterPro" id="IPR006664">
    <property type="entry name" value="OMP_bac"/>
</dbReference>
<dbReference type="PANTHER" id="PTHR30329:SF21">
    <property type="entry name" value="LIPOPROTEIN YIAD-RELATED"/>
    <property type="match status" value="1"/>
</dbReference>
<evidence type="ECO:0000256" key="8">
    <source>
        <dbReference type="ARBA" id="ARBA00023306"/>
    </source>
</evidence>
<comment type="subcellular location">
    <subcellularLocation>
        <location evidence="1">Cell outer membrane</location>
    </subcellularLocation>
</comment>
<evidence type="ECO:0000256" key="6">
    <source>
        <dbReference type="ARBA" id="ARBA00023237"/>
    </source>
</evidence>
<keyword evidence="8" id="KW-0131">Cell cycle</keyword>
<dbReference type="InterPro" id="IPR006665">
    <property type="entry name" value="OmpA-like"/>
</dbReference>
<dbReference type="EMBL" id="LR026963">
    <property type="protein sequence ID" value="VBB69532.1"/>
    <property type="molecule type" value="Genomic_DNA"/>
</dbReference>
<dbReference type="CDD" id="cd07185">
    <property type="entry name" value="OmpA_C-like"/>
    <property type="match status" value="1"/>
</dbReference>
<dbReference type="InterPro" id="IPR039001">
    <property type="entry name" value="Pal"/>
</dbReference>
<sequence length="173" mass="18925">MRLRLLSVLATITLVTACESTTDTISGVTDTGAMNNLSSGGHVTVPAPAVLSQGEFERAVSQDRIFFDFDKSVVRSDAKLVLTRWADWIKQHPQNLVTLEGHADERGTREYNLALGEKRANAVKEFLVTQGVAPDQITTLSYGKERPAVPGTNETAWAQNRRVIAIVSLESML</sequence>
<evidence type="ECO:0000313" key="10">
    <source>
        <dbReference type="EMBL" id="VBB69532.1"/>
    </source>
</evidence>
<evidence type="ECO:0000256" key="5">
    <source>
        <dbReference type="ARBA" id="ARBA00023139"/>
    </source>
</evidence>
<evidence type="ECO:0000256" key="7">
    <source>
        <dbReference type="ARBA" id="ARBA00023288"/>
    </source>
</evidence>
<protein>
    <submittedName>
        <fullName evidence="10">18K peptidoglycan-associated outer membrane lipoprotein Peptidoglycan-associated lipoprotein Outer membrane protein P6 OmpA/MotB</fullName>
    </submittedName>
</protein>
<dbReference type="Gene3D" id="3.30.1330.60">
    <property type="entry name" value="OmpA-like domain"/>
    <property type="match status" value="1"/>
</dbReference>
<dbReference type="InterPro" id="IPR006690">
    <property type="entry name" value="OMPA-like_CS"/>
</dbReference>
<evidence type="ECO:0000256" key="2">
    <source>
        <dbReference type="ARBA" id="ARBA00022618"/>
    </source>
</evidence>
<dbReference type="PROSITE" id="PS51123">
    <property type="entry name" value="OMPA_2"/>
    <property type="match status" value="1"/>
</dbReference>
<keyword evidence="3" id="KW-0732">Signal</keyword>
<name>A0A484HCJ8_9ZZZZ</name>
<dbReference type="Pfam" id="PF00691">
    <property type="entry name" value="OmpA"/>
    <property type="match status" value="1"/>
</dbReference>
<keyword evidence="6" id="KW-0998">Cell outer membrane</keyword>
<organism evidence="10">
    <name type="scientific">invertebrate metagenome</name>
    <dbReference type="NCBI Taxonomy" id="1711999"/>
    <lineage>
        <taxon>unclassified sequences</taxon>
        <taxon>metagenomes</taxon>
        <taxon>organismal metagenomes</taxon>
    </lineage>
</organism>
<dbReference type="AlphaFoldDB" id="A0A484HCJ8"/>
<gene>
    <name evidence="10" type="ORF">RIEGSTA812A_PEG_1005</name>
</gene>
<dbReference type="InterPro" id="IPR014169">
    <property type="entry name" value="Pal_lipo_C"/>
</dbReference>
<dbReference type="GO" id="GO:0051301">
    <property type="term" value="P:cell division"/>
    <property type="evidence" value="ECO:0007669"/>
    <property type="project" value="UniProtKB-KW"/>
</dbReference>
<dbReference type="SUPFAM" id="SSF103088">
    <property type="entry name" value="OmpA-like"/>
    <property type="match status" value="1"/>
</dbReference>
<keyword evidence="2" id="KW-0132">Cell division</keyword>
<evidence type="ECO:0000256" key="4">
    <source>
        <dbReference type="ARBA" id="ARBA00023136"/>
    </source>
</evidence>
<keyword evidence="4" id="KW-0472">Membrane</keyword>
<accession>A0A484HCJ8</accession>
<dbReference type="HAMAP" id="MF_02204">
    <property type="entry name" value="Pal"/>
    <property type="match status" value="1"/>
</dbReference>
<reference evidence="10" key="1">
    <citation type="submission" date="2018-10" db="EMBL/GenBank/DDBJ databases">
        <authorList>
            <person name="Gruber-Vodicka H."/>
            <person name="Jaeckle O."/>
        </authorList>
    </citation>
    <scope>NUCLEOTIDE SEQUENCE</scope>
</reference>
<dbReference type="PROSITE" id="PS51257">
    <property type="entry name" value="PROKAR_LIPOPROTEIN"/>
    <property type="match status" value="1"/>
</dbReference>
<dbReference type="GO" id="GO:0009279">
    <property type="term" value="C:cell outer membrane"/>
    <property type="evidence" value="ECO:0007669"/>
    <property type="project" value="UniProtKB-SubCell"/>
</dbReference>
<dbReference type="PRINTS" id="PR01021">
    <property type="entry name" value="OMPADOMAIN"/>
</dbReference>